<dbReference type="RefSeq" id="XP_018191168.1">
    <property type="nucleotide sequence ID" value="XM_018331935.1"/>
</dbReference>
<feature type="compositionally biased region" description="Low complexity" evidence="2">
    <location>
        <begin position="485"/>
        <end position="500"/>
    </location>
</feature>
<dbReference type="Pfam" id="PF01424">
    <property type="entry name" value="R3H"/>
    <property type="match status" value="1"/>
</dbReference>
<reference evidence="5 6" key="1">
    <citation type="journal article" date="2016" name="Fungal Biol.">
        <title>The genome of Xylona heveae provides a window into fungal endophytism.</title>
        <authorList>
            <person name="Gazis R."/>
            <person name="Kuo A."/>
            <person name="Riley R."/>
            <person name="LaButti K."/>
            <person name="Lipzen A."/>
            <person name="Lin J."/>
            <person name="Amirebrahimi M."/>
            <person name="Hesse C.N."/>
            <person name="Spatafora J.W."/>
            <person name="Henrissat B."/>
            <person name="Hainaut M."/>
            <person name="Grigoriev I.V."/>
            <person name="Hibbett D.S."/>
        </authorList>
    </citation>
    <scope>NUCLEOTIDE SEQUENCE [LARGE SCALE GENOMIC DNA]</scope>
    <source>
        <strain evidence="5 6">TC161</strain>
    </source>
</reference>
<dbReference type="InterPro" id="IPR036867">
    <property type="entry name" value="R3H_dom_sf"/>
</dbReference>
<feature type="compositionally biased region" description="Polar residues" evidence="2">
    <location>
        <begin position="366"/>
        <end position="378"/>
    </location>
</feature>
<dbReference type="Gene3D" id="3.30.1370.50">
    <property type="entry name" value="R3H-like domain"/>
    <property type="match status" value="1"/>
</dbReference>
<evidence type="ECO:0008006" key="7">
    <source>
        <dbReference type="Google" id="ProtNLM"/>
    </source>
</evidence>
<feature type="compositionally biased region" description="Basic and acidic residues" evidence="2">
    <location>
        <begin position="87"/>
        <end position="96"/>
    </location>
</feature>
<feature type="region of interest" description="Disordered" evidence="2">
    <location>
        <begin position="21"/>
        <end position="70"/>
    </location>
</feature>
<feature type="region of interest" description="Disordered" evidence="2">
    <location>
        <begin position="331"/>
        <end position="858"/>
    </location>
</feature>
<dbReference type="PANTHER" id="PTHR15672">
    <property type="entry name" value="CAMP-REGULATED PHOSPHOPROTEIN 21 RELATED R3H DOMAIN CONTAINING PROTEIN"/>
    <property type="match status" value="1"/>
</dbReference>
<evidence type="ECO:0000256" key="2">
    <source>
        <dbReference type="SAM" id="MobiDB-lite"/>
    </source>
</evidence>
<dbReference type="PROSITE" id="PS51673">
    <property type="entry name" value="SUZ"/>
    <property type="match status" value="1"/>
</dbReference>
<feature type="compositionally biased region" description="Polar residues" evidence="2">
    <location>
        <begin position="611"/>
        <end position="629"/>
    </location>
</feature>
<feature type="compositionally biased region" description="Basic and acidic residues" evidence="2">
    <location>
        <begin position="136"/>
        <end position="148"/>
    </location>
</feature>
<dbReference type="InterPro" id="IPR024771">
    <property type="entry name" value="SUZ"/>
</dbReference>
<feature type="compositionally biased region" description="Polar residues" evidence="2">
    <location>
        <begin position="110"/>
        <end position="120"/>
    </location>
</feature>
<dbReference type="GO" id="GO:0003676">
    <property type="term" value="F:nucleic acid binding"/>
    <property type="evidence" value="ECO:0007669"/>
    <property type="project" value="UniProtKB-UniRule"/>
</dbReference>
<accession>A0A165J0A3</accession>
<keyword evidence="6" id="KW-1185">Reference proteome</keyword>
<dbReference type="AlphaFoldDB" id="A0A165J0A3"/>
<proteinExistence type="predicted"/>
<feature type="compositionally biased region" description="Basic and acidic residues" evidence="2">
    <location>
        <begin position="409"/>
        <end position="433"/>
    </location>
</feature>
<dbReference type="InterPro" id="IPR001374">
    <property type="entry name" value="R3H_dom"/>
</dbReference>
<protein>
    <recommendedName>
        <fullName evidence="7">SUZ domain-containing protein</fullName>
    </recommendedName>
</protein>
<dbReference type="SUPFAM" id="SSF82708">
    <property type="entry name" value="R3H domain"/>
    <property type="match status" value="1"/>
</dbReference>
<evidence type="ECO:0000256" key="1">
    <source>
        <dbReference type="ARBA" id="ARBA00022553"/>
    </source>
</evidence>
<feature type="domain" description="R3H" evidence="3">
    <location>
        <begin position="265"/>
        <end position="328"/>
    </location>
</feature>
<feature type="compositionally biased region" description="Polar residues" evidence="2">
    <location>
        <begin position="527"/>
        <end position="559"/>
    </location>
</feature>
<organism evidence="5 6">
    <name type="scientific">Xylona heveae (strain CBS 132557 / TC161)</name>
    <dbReference type="NCBI Taxonomy" id="1328760"/>
    <lineage>
        <taxon>Eukaryota</taxon>
        <taxon>Fungi</taxon>
        <taxon>Dikarya</taxon>
        <taxon>Ascomycota</taxon>
        <taxon>Pezizomycotina</taxon>
        <taxon>Xylonomycetes</taxon>
        <taxon>Xylonales</taxon>
        <taxon>Xylonaceae</taxon>
        <taxon>Xylona</taxon>
    </lineage>
</organism>
<dbReference type="InParanoid" id="A0A165J0A3"/>
<name>A0A165J0A3_XYLHT</name>
<feature type="compositionally biased region" description="Polar residues" evidence="2">
    <location>
        <begin position="715"/>
        <end position="727"/>
    </location>
</feature>
<dbReference type="GO" id="GO:0006012">
    <property type="term" value="P:galactose metabolic process"/>
    <property type="evidence" value="ECO:0007669"/>
    <property type="project" value="TreeGrafter"/>
</dbReference>
<feature type="compositionally biased region" description="Low complexity" evidence="2">
    <location>
        <begin position="383"/>
        <end position="399"/>
    </location>
</feature>
<dbReference type="Proteomes" id="UP000076632">
    <property type="component" value="Unassembled WGS sequence"/>
</dbReference>
<feature type="compositionally biased region" description="Polar residues" evidence="2">
    <location>
        <begin position="798"/>
        <end position="815"/>
    </location>
</feature>
<evidence type="ECO:0000259" key="3">
    <source>
        <dbReference type="PROSITE" id="PS51061"/>
    </source>
</evidence>
<feature type="region of interest" description="Disordered" evidence="2">
    <location>
        <begin position="83"/>
        <end position="181"/>
    </location>
</feature>
<dbReference type="OMA" id="PFCRVPP"/>
<feature type="domain" description="SUZ" evidence="4">
    <location>
        <begin position="329"/>
        <end position="436"/>
    </location>
</feature>
<keyword evidence="1" id="KW-0597">Phosphoprotein</keyword>
<evidence type="ECO:0000259" key="4">
    <source>
        <dbReference type="PROSITE" id="PS51673"/>
    </source>
</evidence>
<dbReference type="Pfam" id="PF12752">
    <property type="entry name" value="SUZ"/>
    <property type="match status" value="1"/>
</dbReference>
<dbReference type="InterPro" id="IPR051937">
    <property type="entry name" value="R3H_domain_containing"/>
</dbReference>
<feature type="compositionally biased region" description="Polar residues" evidence="2">
    <location>
        <begin position="681"/>
        <end position="694"/>
    </location>
</feature>
<dbReference type="STRING" id="1328760.A0A165J0A3"/>
<evidence type="ECO:0000313" key="5">
    <source>
        <dbReference type="EMBL" id="KZF25613.1"/>
    </source>
</evidence>
<dbReference type="SMART" id="SM00393">
    <property type="entry name" value="R3H"/>
    <property type="match status" value="1"/>
</dbReference>
<feature type="compositionally biased region" description="Low complexity" evidence="2">
    <location>
        <begin position="655"/>
        <end position="666"/>
    </location>
</feature>
<feature type="region of interest" description="Disordered" evidence="2">
    <location>
        <begin position="210"/>
        <end position="244"/>
    </location>
</feature>
<sequence length="858" mass="91657">MASLTDNASGAKLSFAQITATTSANSSPPDVSKSMPVPPHSLAPMNRPAEVSIQANPDRSKRVNPDDLEGVTEDLNAVQIKSQFDSAHPRNIEKPHTPIVSSVQEDDQIHTSASDVSTKAPSLDGKSVASVTTFAMDERESLRPDDSASVKAAEDDETYSGLGSGANGSRLGSDNGGRPFRDQFHEISERMGPSPHRGIIAARFNLPNFPPAGPQALATPPSSKSAAEGQSLPGHVPLEGPGAAYFSKQAPDEKLLEALESPKDRLFLLRLEQDVISFVKDSKEPTLDLPPCNSFYRLLSHKLADYYFLTHFVDNTISAVRLYRTPFCRLPPPLTGISNPPTSTNTPPPNTPPVKIMRRGEEDPNKLNSAGDSVQSSKDASKAVSEAGGASGTEGSPEGTKSPGGSIPAKDKASMSREEREAKYKEARDRIFKGFEGSESGETSNGRDDSKGVSRSSSAAGKRKPRKAREAADDGFEARSQYNVYYPSPYGMSPYPGSNSRGSFQPPFAVSSQAPVNPAQGIMSPAYGQTTPSDVQYQNANQQSFSGLPAASFNQSLHQTPPMGYSQPVGSQRPLLPQASNPQQYPTFSPPSINAFPSGDRPPSHHGPQPWGQSYYPSGFQAQSPQFSPQRLPHETPPFPSGAPSGPWGFGRYNPGPYGSGSQQNPQQPPLPHHPMPGSYNRASFNPQTQSFIPGNSFAPGSPAGMDARPFPGNPNFSPMNVLSNRQDAMGNERPSYNQFTGPRYGPQTPLQGINGIPTGPIQHFGSPGSQARFIKPQQPPNSISKWGSPSHLPSKPPVSQFSNFMDSQRPFQNQPYPGMGRGGPSPSMSYSAPKPYGAMQPIGPLNAGVNLPQQPGA</sequence>
<dbReference type="EMBL" id="KV407455">
    <property type="protein sequence ID" value="KZF25613.1"/>
    <property type="molecule type" value="Genomic_DNA"/>
</dbReference>
<evidence type="ECO:0000313" key="6">
    <source>
        <dbReference type="Proteomes" id="UP000076632"/>
    </source>
</evidence>
<dbReference type="GeneID" id="28897072"/>
<feature type="compositionally biased region" description="Polar residues" evidence="2">
    <location>
        <begin position="578"/>
        <end position="592"/>
    </location>
</feature>
<dbReference type="PROSITE" id="PS51061">
    <property type="entry name" value="R3H"/>
    <property type="match status" value="1"/>
</dbReference>
<gene>
    <name evidence="5" type="ORF">L228DRAFT_244488</name>
</gene>
<dbReference type="CDD" id="cd02642">
    <property type="entry name" value="R3H_encore_like"/>
    <property type="match status" value="1"/>
</dbReference>
<dbReference type="OrthoDB" id="278430at2759"/>
<dbReference type="PANTHER" id="PTHR15672:SF8">
    <property type="entry name" value="PROTEIN ENCORE"/>
    <property type="match status" value="1"/>
</dbReference>